<dbReference type="EMBL" id="CAJOBR010008269">
    <property type="protein sequence ID" value="CAF4876862.1"/>
    <property type="molecule type" value="Genomic_DNA"/>
</dbReference>
<gene>
    <name evidence="1" type="ORF">QYT958_LOCUS29066</name>
</gene>
<organism evidence="1 2">
    <name type="scientific">Rotaria socialis</name>
    <dbReference type="NCBI Taxonomy" id="392032"/>
    <lineage>
        <taxon>Eukaryota</taxon>
        <taxon>Metazoa</taxon>
        <taxon>Spiralia</taxon>
        <taxon>Gnathifera</taxon>
        <taxon>Rotifera</taxon>
        <taxon>Eurotatoria</taxon>
        <taxon>Bdelloidea</taxon>
        <taxon>Philodinida</taxon>
        <taxon>Philodinidae</taxon>
        <taxon>Rotaria</taxon>
    </lineage>
</organism>
<evidence type="ECO:0000313" key="1">
    <source>
        <dbReference type="EMBL" id="CAF4876862.1"/>
    </source>
</evidence>
<dbReference type="InterPro" id="IPR021109">
    <property type="entry name" value="Peptidase_aspartic_dom_sf"/>
</dbReference>
<dbReference type="CDD" id="cd00303">
    <property type="entry name" value="retropepsin_like"/>
    <property type="match status" value="1"/>
</dbReference>
<dbReference type="Proteomes" id="UP000663848">
    <property type="component" value="Unassembled WGS sequence"/>
</dbReference>
<reference evidence="1" key="1">
    <citation type="submission" date="2021-02" db="EMBL/GenBank/DDBJ databases">
        <authorList>
            <person name="Nowell W R."/>
        </authorList>
    </citation>
    <scope>NUCLEOTIDE SEQUENCE</scope>
</reference>
<sequence>MKIIFDSGSTKSFINQIALKRTQHLPIHFNKQHYIMADGCTTFEVIGTVRIFIELNYIKTNIIVGVVNSLCINCILGMDYITKYKVNINNKRKQVQVYTASQKITIPMKDQSEKIRIICRTEKSEYLHPYEEKQLKIISQVSFRFNYTTFVSFYKKSYSIVTPLSSNNISTALDPYTNDKFDNDKSILLSPSGEQHFNSLGTHIKCQQQLAELKAVLIKHSSLFDTSKTTIAETSTPHVICTGDNPPTTSRSYGVPKFRQYDFRHWRKSTVLSPIHSVERRQLAKVHCTFANTFSRISPIGENTVIFQQCHYYIRLCRSHKFYMLFQIIVISVMPDTTRVAALRSQIAEETTSSMKQAATNKSIRRCPSEI</sequence>
<dbReference type="SUPFAM" id="SSF50630">
    <property type="entry name" value="Acid proteases"/>
    <property type="match status" value="1"/>
</dbReference>
<evidence type="ECO:0000313" key="2">
    <source>
        <dbReference type="Proteomes" id="UP000663848"/>
    </source>
</evidence>
<dbReference type="Gene3D" id="2.40.70.10">
    <property type="entry name" value="Acid Proteases"/>
    <property type="match status" value="1"/>
</dbReference>
<dbReference type="AlphaFoldDB" id="A0A821TPV1"/>
<name>A0A821TPV1_9BILA</name>
<dbReference type="Pfam" id="PF08284">
    <property type="entry name" value="RVP_2"/>
    <property type="match status" value="1"/>
</dbReference>
<protein>
    <submittedName>
        <fullName evidence="1">Uncharacterized protein</fullName>
    </submittedName>
</protein>
<accession>A0A821TPV1</accession>
<comment type="caution">
    <text evidence="1">The sequence shown here is derived from an EMBL/GenBank/DDBJ whole genome shotgun (WGS) entry which is preliminary data.</text>
</comment>
<proteinExistence type="predicted"/>